<evidence type="ECO:0000256" key="3">
    <source>
        <dbReference type="ARBA" id="ARBA00023015"/>
    </source>
</evidence>
<feature type="compositionally biased region" description="Low complexity" evidence="8">
    <location>
        <begin position="282"/>
        <end position="297"/>
    </location>
</feature>
<gene>
    <name evidence="10" type="ORF">TIFTF001_008586</name>
</gene>
<comment type="caution">
    <text evidence="10">The sequence shown here is derived from an EMBL/GenBank/DDBJ whole genome shotgun (WGS) entry which is preliminary data.</text>
</comment>
<dbReference type="GO" id="GO:0006355">
    <property type="term" value="P:regulation of DNA-templated transcription"/>
    <property type="evidence" value="ECO:0007669"/>
    <property type="project" value="UniProtKB-ARBA"/>
</dbReference>
<evidence type="ECO:0000256" key="6">
    <source>
        <dbReference type="ARBA" id="ARBA00023242"/>
    </source>
</evidence>
<dbReference type="PROSITE" id="PS50090">
    <property type="entry name" value="MYB_LIKE"/>
    <property type="match status" value="2"/>
</dbReference>
<evidence type="ECO:0000256" key="4">
    <source>
        <dbReference type="ARBA" id="ARBA00023125"/>
    </source>
</evidence>
<evidence type="ECO:0000259" key="9">
    <source>
        <dbReference type="PROSITE" id="PS50090"/>
    </source>
</evidence>
<dbReference type="EMBL" id="BTGU01000009">
    <property type="protein sequence ID" value="GMN39362.1"/>
    <property type="molecule type" value="Genomic_DNA"/>
</dbReference>
<evidence type="ECO:0000313" key="10">
    <source>
        <dbReference type="EMBL" id="GMN39362.1"/>
    </source>
</evidence>
<evidence type="ECO:0000256" key="8">
    <source>
        <dbReference type="SAM" id="MobiDB-lite"/>
    </source>
</evidence>
<feature type="domain" description="Myb-like" evidence="9">
    <location>
        <begin position="145"/>
        <end position="204"/>
    </location>
</feature>
<evidence type="ECO:0000256" key="7">
    <source>
        <dbReference type="SAM" id="Coils"/>
    </source>
</evidence>
<keyword evidence="6" id="KW-0539">Nucleus</keyword>
<proteinExistence type="predicted"/>
<feature type="compositionally biased region" description="Polar residues" evidence="8">
    <location>
        <begin position="576"/>
        <end position="590"/>
    </location>
</feature>
<dbReference type="GO" id="GO:0003677">
    <property type="term" value="F:DNA binding"/>
    <property type="evidence" value="ECO:0007669"/>
    <property type="project" value="UniProtKB-KW"/>
</dbReference>
<accession>A0AA87ZSF5</accession>
<keyword evidence="5" id="KW-0804">Transcription</keyword>
<evidence type="ECO:0000256" key="1">
    <source>
        <dbReference type="ARBA" id="ARBA00004123"/>
    </source>
</evidence>
<dbReference type="CDD" id="cd12203">
    <property type="entry name" value="GT1"/>
    <property type="match status" value="2"/>
</dbReference>
<feature type="compositionally biased region" description="Low complexity" evidence="8">
    <location>
        <begin position="547"/>
        <end position="563"/>
    </location>
</feature>
<feature type="coiled-coil region" evidence="7">
    <location>
        <begin position="331"/>
        <end position="361"/>
    </location>
</feature>
<keyword evidence="2" id="KW-0677">Repeat</keyword>
<dbReference type="PANTHER" id="PTHR21654:SF60">
    <property type="entry name" value="TRIHELIX TRANSCRIPTION FACTOR PTL"/>
    <property type="match status" value="1"/>
</dbReference>
<organism evidence="10 11">
    <name type="scientific">Ficus carica</name>
    <name type="common">Common fig</name>
    <dbReference type="NCBI Taxonomy" id="3494"/>
    <lineage>
        <taxon>Eukaryota</taxon>
        <taxon>Viridiplantae</taxon>
        <taxon>Streptophyta</taxon>
        <taxon>Embryophyta</taxon>
        <taxon>Tracheophyta</taxon>
        <taxon>Spermatophyta</taxon>
        <taxon>Magnoliopsida</taxon>
        <taxon>eudicotyledons</taxon>
        <taxon>Gunneridae</taxon>
        <taxon>Pentapetalae</taxon>
        <taxon>rosids</taxon>
        <taxon>fabids</taxon>
        <taxon>Rosales</taxon>
        <taxon>Moraceae</taxon>
        <taxon>Ficeae</taxon>
        <taxon>Ficus</taxon>
    </lineage>
</organism>
<dbReference type="InterPro" id="IPR044822">
    <property type="entry name" value="Myb_DNA-bind_4"/>
</dbReference>
<feature type="region of interest" description="Disordered" evidence="8">
    <location>
        <begin position="547"/>
        <end position="603"/>
    </location>
</feature>
<keyword evidence="4" id="KW-0238">DNA-binding</keyword>
<dbReference type="GO" id="GO:0005634">
    <property type="term" value="C:nucleus"/>
    <property type="evidence" value="ECO:0007669"/>
    <property type="project" value="UniProtKB-SubCell"/>
</dbReference>
<dbReference type="Gene3D" id="1.10.10.60">
    <property type="entry name" value="Homeodomain-like"/>
    <property type="match status" value="2"/>
</dbReference>
<reference evidence="10" key="1">
    <citation type="submission" date="2023-07" db="EMBL/GenBank/DDBJ databases">
        <title>draft genome sequence of fig (Ficus carica).</title>
        <authorList>
            <person name="Takahashi T."/>
            <person name="Nishimura K."/>
        </authorList>
    </citation>
    <scope>NUCLEOTIDE SEQUENCE</scope>
</reference>
<evidence type="ECO:0000256" key="5">
    <source>
        <dbReference type="ARBA" id="ARBA00023163"/>
    </source>
</evidence>
<evidence type="ECO:0000313" key="11">
    <source>
        <dbReference type="Proteomes" id="UP001187192"/>
    </source>
</evidence>
<dbReference type="PANTHER" id="PTHR21654">
    <property type="entry name" value="FI21293P1"/>
    <property type="match status" value="1"/>
</dbReference>
<dbReference type="Pfam" id="PF13837">
    <property type="entry name" value="Myb_DNA-bind_4"/>
    <property type="match status" value="2"/>
</dbReference>
<sequence length="638" mass="71551">MEMEDHHHHHHHGQYGSAMADLRQLMNGRNHHPHLSIPSNIPPTAAAAADHHLFSSAPPPPLQPPSFEMMMMVRPVSAAEIMPRGLPHLHHHHHDYFRSDNSAGNSTASITAVTNSAPSTLSGGGGGGGLDAETVGGGGGDGGTGRWPRQETLTLLEIRSRLDSKFKEANQKGPLWDEVSRIMSEEHGYQRSGKKCREKFENLYKYYKKTKEGKAGRQDGKHYRFFRQLEALYGESSNQISVPDQTQYMSNNLRFVSNTGSNPISTTHQDHHIHQLGYNNQSHNSLSLSNSSEFESSSSDDNDSSEKRRNRRGGSRGWKAKIKDFIDSQMRKLMEKQEAWLEKLMKTLEQKEKERSLREEEWRKQEAARIEKEHKFWAKERAWIEARDSALMEALKNLTGKEIDHYKSNLACSSLPDQILNNNNQDIDQDHGSEVQNNVSRAKLGDHHDDRNSWPESEITRMIQLRTSMESRFSQGGFPEEVLWEDIAAKMACLGYDRSGSMCKEKWESINDYVKKSKEVSTSSSGKKRKENSTVGCGGYSNFLNNDNINNNDNNDNNNNNENSSSLYNHGGYNCDQMNDHGNATTTSSPASNANVGSGPGGGGVHHESCFPAFLIGEGTENLWENYGLKINKGGQNQ</sequence>
<feature type="domain" description="Myb-like" evidence="9">
    <location>
        <begin position="446"/>
        <end position="511"/>
    </location>
</feature>
<keyword evidence="3" id="KW-0805">Transcription regulation</keyword>
<dbReference type="InterPro" id="IPR001005">
    <property type="entry name" value="SANT/Myb"/>
</dbReference>
<keyword evidence="11" id="KW-1185">Reference proteome</keyword>
<feature type="region of interest" description="Disordered" evidence="8">
    <location>
        <begin position="279"/>
        <end position="316"/>
    </location>
</feature>
<dbReference type="Proteomes" id="UP001187192">
    <property type="component" value="Unassembled WGS sequence"/>
</dbReference>
<dbReference type="FunFam" id="1.10.10.60:FF:000061">
    <property type="entry name" value="Trihelix transcription factor GT-2"/>
    <property type="match status" value="1"/>
</dbReference>
<comment type="subcellular location">
    <subcellularLocation>
        <location evidence="1">Nucleus</location>
    </subcellularLocation>
</comment>
<name>A0AA87ZSF5_FICCA</name>
<dbReference type="SMART" id="SM00717">
    <property type="entry name" value="SANT"/>
    <property type="match status" value="2"/>
</dbReference>
<dbReference type="FunFam" id="1.10.10.60:FF:000342">
    <property type="entry name" value="trihelix transcription factor PTL-like"/>
    <property type="match status" value="1"/>
</dbReference>
<dbReference type="AlphaFoldDB" id="A0AA87ZSF5"/>
<keyword evidence="7" id="KW-0175">Coiled coil</keyword>
<protein>
    <recommendedName>
        <fullName evidence="9">Myb-like domain-containing protein</fullName>
    </recommendedName>
</protein>
<evidence type="ECO:0000256" key="2">
    <source>
        <dbReference type="ARBA" id="ARBA00022737"/>
    </source>
</evidence>